<reference evidence="1 2" key="1">
    <citation type="submission" date="2014-02" db="EMBL/GenBank/DDBJ databases">
        <title>Plasmidome dynamics in the species complex Clostridium novyi sensu lato converts strains of independent lineages into distinctly different pathogens.</title>
        <authorList>
            <person name="Skarin H."/>
            <person name="Segerman B."/>
        </authorList>
    </citation>
    <scope>NUCLEOTIDE SEQUENCE [LARGE SCALE GENOMIC DNA]</scope>
    <source>
        <strain evidence="1 2">NCTC 9693</strain>
    </source>
</reference>
<comment type="caution">
    <text evidence="1">The sequence shown here is derived from an EMBL/GenBank/DDBJ whole genome shotgun (WGS) entry which is preliminary data.</text>
</comment>
<keyword evidence="2" id="KW-1185">Reference proteome</keyword>
<evidence type="ECO:0000313" key="2">
    <source>
        <dbReference type="Proteomes" id="UP000027937"/>
    </source>
</evidence>
<proteinExistence type="predicted"/>
<dbReference type="Proteomes" id="UP000027937">
    <property type="component" value="Unassembled WGS sequence"/>
</dbReference>
<evidence type="ECO:0000313" key="1">
    <source>
        <dbReference type="EMBL" id="KEI18214.1"/>
    </source>
</evidence>
<dbReference type="EMBL" id="JENX01000026">
    <property type="protein sequence ID" value="KEI18214.1"/>
    <property type="molecule type" value="Genomic_DNA"/>
</dbReference>
<sequence length="121" mass="14709">MEKIEKKIYNEQYDKERKNTKEHKFYKTKEWVQKREEVLRDHKGIDLYEYYINGREDVFASVVHHIEELNKNWELRLESTNLIPVSEATHAMIHSVYKQGIQERKAMQEVLRDLATRYAPL</sequence>
<gene>
    <name evidence="1" type="ORF">Z960_03530</name>
</gene>
<protein>
    <submittedName>
        <fullName evidence="1">Uncharacterized protein</fullName>
    </submittedName>
</protein>
<organism evidence="1 2">
    <name type="scientific">Clostridium haemolyticum NCTC 9693</name>
    <dbReference type="NCBI Taxonomy" id="1443114"/>
    <lineage>
        <taxon>Bacteria</taxon>
        <taxon>Bacillati</taxon>
        <taxon>Bacillota</taxon>
        <taxon>Clostridia</taxon>
        <taxon>Eubacteriales</taxon>
        <taxon>Clostridiaceae</taxon>
        <taxon>Clostridium</taxon>
    </lineage>
</organism>
<name>A0ABR4TGU0_CLOHA</name>
<accession>A0ABR4TGU0</accession>